<dbReference type="EMBL" id="JACGCM010002835">
    <property type="protein sequence ID" value="KAF6134585.1"/>
    <property type="molecule type" value="Genomic_DNA"/>
</dbReference>
<organism evidence="1 2">
    <name type="scientific">Kingdonia uniflora</name>
    <dbReference type="NCBI Taxonomy" id="39325"/>
    <lineage>
        <taxon>Eukaryota</taxon>
        <taxon>Viridiplantae</taxon>
        <taxon>Streptophyta</taxon>
        <taxon>Embryophyta</taxon>
        <taxon>Tracheophyta</taxon>
        <taxon>Spermatophyta</taxon>
        <taxon>Magnoliopsida</taxon>
        <taxon>Ranunculales</taxon>
        <taxon>Circaeasteraceae</taxon>
        <taxon>Kingdonia</taxon>
    </lineage>
</organism>
<gene>
    <name evidence="1" type="ORF">GIB67_022325</name>
</gene>
<dbReference type="AlphaFoldDB" id="A0A7J7KW31"/>
<dbReference type="Proteomes" id="UP000541444">
    <property type="component" value="Unassembled WGS sequence"/>
</dbReference>
<protein>
    <submittedName>
        <fullName evidence="1">Uncharacterized protein</fullName>
    </submittedName>
</protein>
<accession>A0A7J7KW31</accession>
<feature type="non-terminal residue" evidence="1">
    <location>
        <position position="1"/>
    </location>
</feature>
<proteinExistence type="predicted"/>
<keyword evidence="2" id="KW-1185">Reference proteome</keyword>
<name>A0A7J7KW31_9MAGN</name>
<comment type="caution">
    <text evidence="1">The sequence shown here is derived from an EMBL/GenBank/DDBJ whole genome shotgun (WGS) entry which is preliminary data.</text>
</comment>
<dbReference type="OrthoDB" id="6017153at2759"/>
<evidence type="ECO:0000313" key="1">
    <source>
        <dbReference type="EMBL" id="KAF6134585.1"/>
    </source>
</evidence>
<sequence length="231" mass="25850">MQPTIFVGYLFINNAHLIWESLCKVYSQRENNVRIFQLSNEIGNFKQASAPSENVHIPPTATKICAKIVEKTWVFQFLAGLNPDFEFARVHLLDMIPFTTLEEAHIYCLSDQNRRSPMPPISGIPSETSAMTVRYAYLAPPSVPSQTSHTLSLSLFSLLGACGNSRPPKKKCNYCVRQILRQDEINRFRQLLSMSSTSAASHARNFASVNNIYASLTSSWIVDSGATDNLT</sequence>
<reference evidence="1 2" key="1">
    <citation type="journal article" date="2020" name="IScience">
        <title>Genome Sequencing of the Endangered Kingdonia uniflora (Circaeasteraceae, Ranunculales) Reveals Potential Mechanisms of Evolutionary Specialization.</title>
        <authorList>
            <person name="Sun Y."/>
            <person name="Deng T."/>
            <person name="Zhang A."/>
            <person name="Moore M.J."/>
            <person name="Landis J.B."/>
            <person name="Lin N."/>
            <person name="Zhang H."/>
            <person name="Zhang X."/>
            <person name="Huang J."/>
            <person name="Zhang X."/>
            <person name="Sun H."/>
            <person name="Wang H."/>
        </authorList>
    </citation>
    <scope>NUCLEOTIDE SEQUENCE [LARGE SCALE GENOMIC DNA]</scope>
    <source>
        <strain evidence="1">TB1705</strain>
        <tissue evidence="1">Leaf</tissue>
    </source>
</reference>
<evidence type="ECO:0000313" key="2">
    <source>
        <dbReference type="Proteomes" id="UP000541444"/>
    </source>
</evidence>